<feature type="signal peptide" evidence="2">
    <location>
        <begin position="1"/>
        <end position="16"/>
    </location>
</feature>
<reference evidence="3 4" key="1">
    <citation type="journal article" date="2021" name="Commun. Biol.">
        <title>The genome of Shorea leprosula (Dipterocarpaceae) highlights the ecological relevance of drought in aseasonal tropical rainforests.</title>
        <authorList>
            <person name="Ng K.K.S."/>
            <person name="Kobayashi M.J."/>
            <person name="Fawcett J.A."/>
            <person name="Hatakeyama M."/>
            <person name="Paape T."/>
            <person name="Ng C.H."/>
            <person name="Ang C.C."/>
            <person name="Tnah L.H."/>
            <person name="Lee C.T."/>
            <person name="Nishiyama T."/>
            <person name="Sese J."/>
            <person name="O'Brien M.J."/>
            <person name="Copetti D."/>
            <person name="Mohd Noor M.I."/>
            <person name="Ong R.C."/>
            <person name="Putra M."/>
            <person name="Sireger I.Z."/>
            <person name="Indrioko S."/>
            <person name="Kosugi Y."/>
            <person name="Izuno A."/>
            <person name="Isagi Y."/>
            <person name="Lee S.L."/>
            <person name="Shimizu K.K."/>
        </authorList>
    </citation>
    <scope>NUCLEOTIDE SEQUENCE [LARGE SCALE GENOMIC DNA]</scope>
    <source>
        <strain evidence="3">214</strain>
    </source>
</reference>
<feature type="chain" id="PRO_5043708490" evidence="2">
    <location>
        <begin position="17"/>
        <end position="232"/>
    </location>
</feature>
<gene>
    <name evidence="3" type="ORF">SLEP1_g47855</name>
</gene>
<evidence type="ECO:0000256" key="2">
    <source>
        <dbReference type="SAM" id="SignalP"/>
    </source>
</evidence>
<protein>
    <submittedName>
        <fullName evidence="3">Uncharacterized protein</fullName>
    </submittedName>
</protein>
<keyword evidence="2" id="KW-0732">Signal</keyword>
<dbReference type="EMBL" id="BPVZ01000139">
    <property type="protein sequence ID" value="GKV40187.1"/>
    <property type="molecule type" value="Genomic_DNA"/>
</dbReference>
<feature type="region of interest" description="Disordered" evidence="1">
    <location>
        <begin position="75"/>
        <end position="98"/>
    </location>
</feature>
<keyword evidence="4" id="KW-1185">Reference proteome</keyword>
<dbReference type="AlphaFoldDB" id="A0AAV5LSR7"/>
<organism evidence="3 4">
    <name type="scientific">Rubroshorea leprosula</name>
    <dbReference type="NCBI Taxonomy" id="152421"/>
    <lineage>
        <taxon>Eukaryota</taxon>
        <taxon>Viridiplantae</taxon>
        <taxon>Streptophyta</taxon>
        <taxon>Embryophyta</taxon>
        <taxon>Tracheophyta</taxon>
        <taxon>Spermatophyta</taxon>
        <taxon>Magnoliopsida</taxon>
        <taxon>eudicotyledons</taxon>
        <taxon>Gunneridae</taxon>
        <taxon>Pentapetalae</taxon>
        <taxon>rosids</taxon>
        <taxon>malvids</taxon>
        <taxon>Malvales</taxon>
        <taxon>Dipterocarpaceae</taxon>
        <taxon>Rubroshorea</taxon>
    </lineage>
</organism>
<name>A0AAV5LSR7_9ROSI</name>
<comment type="caution">
    <text evidence="3">The sequence shown here is derived from an EMBL/GenBank/DDBJ whole genome shotgun (WGS) entry which is preliminary data.</text>
</comment>
<evidence type="ECO:0000313" key="4">
    <source>
        <dbReference type="Proteomes" id="UP001054252"/>
    </source>
</evidence>
<proteinExistence type="predicted"/>
<accession>A0AAV5LSR7</accession>
<dbReference type="Proteomes" id="UP001054252">
    <property type="component" value="Unassembled WGS sequence"/>
</dbReference>
<sequence length="232" mass="25402">MFCFIAFTEFLVDLTAAPGTLIPADIFSAKDTALKSYNPSLSKIPTIQSSDDVEIVYLRAKLNVEGSSQSSAINGSFASDRGSSSKNTEYLSSFSGPSGDSAVGTSIIYNKMSPNQLDRLPSTAIGASLYKGSHGTNFTVDSARMNLNVVPYGHSSRDDFKYLFSDLNPFQIKGTGKTYLQNKSTESKVDELQRQKMNVVTGCPPVPLWKNRPAYNEIPKKKEYNYVDGLFP</sequence>
<evidence type="ECO:0000256" key="1">
    <source>
        <dbReference type="SAM" id="MobiDB-lite"/>
    </source>
</evidence>
<evidence type="ECO:0000313" key="3">
    <source>
        <dbReference type="EMBL" id="GKV40187.1"/>
    </source>
</evidence>